<proteinExistence type="inferred from homology"/>
<keyword evidence="6 7" id="KW-0472">Membrane</keyword>
<dbReference type="GO" id="GO:0005886">
    <property type="term" value="C:plasma membrane"/>
    <property type="evidence" value="ECO:0007669"/>
    <property type="project" value="UniProtKB-SubCell"/>
</dbReference>
<dbReference type="PATRIC" id="fig|1679170.3.peg.3944"/>
<keyword evidence="5 7" id="KW-1133">Transmembrane helix</keyword>
<dbReference type="RefSeq" id="WP_049682426.1">
    <property type="nucleotide sequence ID" value="NZ_LFZW01000001.1"/>
</dbReference>
<evidence type="ECO:0000256" key="6">
    <source>
        <dbReference type="ARBA" id="ARBA00023136"/>
    </source>
</evidence>
<feature type="transmembrane region" description="Helical" evidence="7">
    <location>
        <begin position="58"/>
        <end position="79"/>
    </location>
</feature>
<protein>
    <submittedName>
        <fullName evidence="9">Membrane protein</fullName>
    </submittedName>
</protein>
<reference evidence="10" key="1">
    <citation type="submission" date="2015-07" db="EMBL/GenBank/DDBJ databases">
        <title>Genome sequencing project for genomic taxonomy and phylogenomics of Bacillus-like bacteria.</title>
        <authorList>
            <person name="Liu B."/>
            <person name="Wang J."/>
            <person name="Zhu Y."/>
            <person name="Liu G."/>
            <person name="Chen Q."/>
            <person name="Chen Z."/>
            <person name="Lan J."/>
            <person name="Che J."/>
            <person name="Ge C."/>
            <person name="Shi H."/>
            <person name="Pan Z."/>
            <person name="Liu X."/>
        </authorList>
    </citation>
    <scope>NUCLEOTIDE SEQUENCE [LARGE SCALE GENOMIC DNA]</scope>
    <source>
        <strain evidence="10">FJAT-27997</strain>
    </source>
</reference>
<feature type="domain" description="YetF C-terminal" evidence="8">
    <location>
        <begin position="82"/>
        <end position="204"/>
    </location>
</feature>
<keyword evidence="4 7" id="KW-0812">Transmembrane</keyword>
<sequence>MNDYLTVGLRTVIIYLLILLVFRLMGKREVGELSVLDLVIFIMIGEMAALAIENFDKPIMHTVLPMLILMVIQIILALASLKSTKVRKIIDGSPTVIVNKGKIDEAAMKSQRYNFDDLLMQLRAQNILSVSDVEYAILETSGELSVIEKKQVRKSDKTGPFPLILDGELLTSNLKYINKSPEWLMKQIEQKGYTDINLISFCSYIDGQLFIDEK</sequence>
<evidence type="ECO:0000313" key="10">
    <source>
        <dbReference type="Proteomes" id="UP000037146"/>
    </source>
</evidence>
<dbReference type="InterPro" id="IPR023090">
    <property type="entry name" value="UPF0702_alpha/beta_dom_sf"/>
</dbReference>
<evidence type="ECO:0000259" key="8">
    <source>
        <dbReference type="Pfam" id="PF04239"/>
    </source>
</evidence>
<evidence type="ECO:0000256" key="4">
    <source>
        <dbReference type="ARBA" id="ARBA00022692"/>
    </source>
</evidence>
<dbReference type="Gene3D" id="3.30.240.20">
    <property type="entry name" value="bsu07140 like domains"/>
    <property type="match status" value="2"/>
</dbReference>
<feature type="transmembrane region" description="Helical" evidence="7">
    <location>
        <begin position="6"/>
        <end position="26"/>
    </location>
</feature>
<evidence type="ECO:0000256" key="5">
    <source>
        <dbReference type="ARBA" id="ARBA00022989"/>
    </source>
</evidence>
<evidence type="ECO:0000256" key="7">
    <source>
        <dbReference type="SAM" id="Phobius"/>
    </source>
</evidence>
<dbReference type="OrthoDB" id="1682423at2"/>
<feature type="transmembrane region" description="Helical" evidence="7">
    <location>
        <begin position="33"/>
        <end position="52"/>
    </location>
</feature>
<comment type="subcellular location">
    <subcellularLocation>
        <location evidence="1">Cell membrane</location>
        <topology evidence="1">Multi-pass membrane protein</topology>
    </subcellularLocation>
</comment>
<keyword evidence="3" id="KW-1003">Cell membrane</keyword>
<evidence type="ECO:0000256" key="3">
    <source>
        <dbReference type="ARBA" id="ARBA00022475"/>
    </source>
</evidence>
<dbReference type="EMBL" id="LFZW01000001">
    <property type="protein sequence ID" value="KMY51073.1"/>
    <property type="molecule type" value="Genomic_DNA"/>
</dbReference>
<comment type="caution">
    <text evidence="9">The sequence shown here is derived from an EMBL/GenBank/DDBJ whole genome shotgun (WGS) entry which is preliminary data.</text>
</comment>
<comment type="similarity">
    <text evidence="2">Belongs to the UPF0702 family.</text>
</comment>
<dbReference type="InterPro" id="IPR007353">
    <property type="entry name" value="DUF421"/>
</dbReference>
<dbReference type="Proteomes" id="UP000037146">
    <property type="component" value="Unassembled WGS sequence"/>
</dbReference>
<name>A0A0K9GWS2_9BACI</name>
<dbReference type="AlphaFoldDB" id="A0A0K9GWS2"/>
<keyword evidence="10" id="KW-1185">Reference proteome</keyword>
<dbReference type="Pfam" id="PF04239">
    <property type="entry name" value="DUF421"/>
    <property type="match status" value="1"/>
</dbReference>
<evidence type="ECO:0000256" key="2">
    <source>
        <dbReference type="ARBA" id="ARBA00006448"/>
    </source>
</evidence>
<organism evidence="9 10">
    <name type="scientific">Peribacillus loiseleuriae</name>
    <dbReference type="NCBI Taxonomy" id="1679170"/>
    <lineage>
        <taxon>Bacteria</taxon>
        <taxon>Bacillati</taxon>
        <taxon>Bacillota</taxon>
        <taxon>Bacilli</taxon>
        <taxon>Bacillales</taxon>
        <taxon>Bacillaceae</taxon>
        <taxon>Peribacillus</taxon>
    </lineage>
</organism>
<dbReference type="PANTHER" id="PTHR34582:SF6">
    <property type="entry name" value="UPF0702 TRANSMEMBRANE PROTEIN YCAP"/>
    <property type="match status" value="1"/>
</dbReference>
<evidence type="ECO:0000256" key="1">
    <source>
        <dbReference type="ARBA" id="ARBA00004651"/>
    </source>
</evidence>
<evidence type="ECO:0000313" key="9">
    <source>
        <dbReference type="EMBL" id="KMY51073.1"/>
    </source>
</evidence>
<gene>
    <name evidence="9" type="ORF">AC625_17330</name>
</gene>
<dbReference type="STRING" id="1679170.AC625_17330"/>
<accession>A0A0K9GWS2</accession>
<dbReference type="PANTHER" id="PTHR34582">
    <property type="entry name" value="UPF0702 TRANSMEMBRANE PROTEIN YCAP"/>
    <property type="match status" value="1"/>
</dbReference>